<organism evidence="2 3">
    <name type="scientific">Rhododendron griersonianum</name>
    <dbReference type="NCBI Taxonomy" id="479676"/>
    <lineage>
        <taxon>Eukaryota</taxon>
        <taxon>Viridiplantae</taxon>
        <taxon>Streptophyta</taxon>
        <taxon>Embryophyta</taxon>
        <taxon>Tracheophyta</taxon>
        <taxon>Spermatophyta</taxon>
        <taxon>Magnoliopsida</taxon>
        <taxon>eudicotyledons</taxon>
        <taxon>Gunneridae</taxon>
        <taxon>Pentapetalae</taxon>
        <taxon>asterids</taxon>
        <taxon>Ericales</taxon>
        <taxon>Ericaceae</taxon>
        <taxon>Ericoideae</taxon>
        <taxon>Rhodoreae</taxon>
        <taxon>Rhododendron</taxon>
    </lineage>
</organism>
<protein>
    <submittedName>
        <fullName evidence="2">Uncharacterized protein</fullName>
    </submittedName>
</protein>
<evidence type="ECO:0000313" key="3">
    <source>
        <dbReference type="Proteomes" id="UP000823749"/>
    </source>
</evidence>
<gene>
    <name evidence="2" type="ORF">RHGRI_013121</name>
</gene>
<keyword evidence="3" id="KW-1185">Reference proteome</keyword>
<dbReference type="AlphaFoldDB" id="A0AAV6K4T2"/>
<comment type="caution">
    <text evidence="2">The sequence shown here is derived from an EMBL/GenBank/DDBJ whole genome shotgun (WGS) entry which is preliminary data.</text>
</comment>
<evidence type="ECO:0000313" key="2">
    <source>
        <dbReference type="EMBL" id="KAG5547332.1"/>
    </source>
</evidence>
<keyword evidence="1" id="KW-0175">Coiled coil</keyword>
<feature type="coiled-coil region" evidence="1">
    <location>
        <begin position="138"/>
        <end position="207"/>
    </location>
</feature>
<dbReference type="Proteomes" id="UP000823749">
    <property type="component" value="Chromosome 5"/>
</dbReference>
<accession>A0AAV6K4T2</accession>
<sequence>MNKNRNHYSNLTPTQDSKNFKKFFKKKCYGYGHLAHECVNKLKKKTNLKINITWDDDSDSEKFEKEQENTNFIAFGASLQSNFIEHESSNDSEDEEGDEVESFQELREKYQMLYRESVKIIETNFKLAEKCNSSSVELVTVKEQVEKLQGLLNGVTNERDELRKEVGSLQETNKLLIESNALCEGKVEELNIELTNANNVFEQLNAGSNKLDEILSIQRPTSDMSGLGYGVSSSKQLADKLNEAKPKEVTSKFHTINTAKIFDKKPLDNKKATPKFIPTCHYCQVKGHIRPNCFKLHGYPNAKHAYATNNRWSYDNFVPRWNNGQMPRPVGYNDGHTKDMKPRHMSIGQGKSSQVKTKLIWVRRCDLHCLATHTVTKAKKINMWNLNGSYSRHMFVDNSVGVRFID</sequence>
<name>A0AAV6K4T2_9ERIC</name>
<reference evidence="2" key="1">
    <citation type="submission" date="2020-08" db="EMBL/GenBank/DDBJ databases">
        <title>Plant Genome Project.</title>
        <authorList>
            <person name="Zhang R.-G."/>
        </authorList>
    </citation>
    <scope>NUCLEOTIDE SEQUENCE</scope>
    <source>
        <strain evidence="2">WSP0</strain>
        <tissue evidence="2">Leaf</tissue>
    </source>
</reference>
<proteinExistence type="predicted"/>
<dbReference type="EMBL" id="JACTNZ010000005">
    <property type="protein sequence ID" value="KAG5547332.1"/>
    <property type="molecule type" value="Genomic_DNA"/>
</dbReference>
<evidence type="ECO:0000256" key="1">
    <source>
        <dbReference type="SAM" id="Coils"/>
    </source>
</evidence>